<evidence type="ECO:0000313" key="2">
    <source>
        <dbReference type="Proteomes" id="UP000199161"/>
    </source>
</evidence>
<dbReference type="SUPFAM" id="SSF55486">
    <property type="entry name" value="Metalloproteases ('zincins'), catalytic domain"/>
    <property type="match status" value="1"/>
</dbReference>
<keyword evidence="2" id="KW-1185">Reference proteome</keyword>
<dbReference type="InterPro" id="IPR024079">
    <property type="entry name" value="MetalloPept_cat_dom_sf"/>
</dbReference>
<dbReference type="OrthoDB" id="376682at2157"/>
<dbReference type="EMBL" id="FOKW01000001">
    <property type="protein sequence ID" value="SFB74497.1"/>
    <property type="molecule type" value="Genomic_DNA"/>
</dbReference>
<protein>
    <submittedName>
        <fullName evidence="1">Uncharacterized protein</fullName>
    </submittedName>
</protein>
<sequence>MTVPASELPDENDLSERLYDSDDYLKDNEDGLYDGADSIVVVDYYGDDNNTYGWGYIGTAGNNDNICGLVDVHHEDNNNLPSELSRVESDGVAFHELLHVYDSEHSDDVSTYDTPSWQSDEISLMYSWDGVDCNDQGDTEVIENRVSSCTKSSVRSYIDSNF</sequence>
<dbReference type="Proteomes" id="UP000199161">
    <property type="component" value="Unassembled WGS sequence"/>
</dbReference>
<name>A0A1I1DI07_NATHA</name>
<gene>
    <name evidence="1" type="ORF">SAMN05444422_101667</name>
</gene>
<dbReference type="AlphaFoldDB" id="A0A1I1DI07"/>
<organism evidence="1 2">
    <name type="scientific">Natronobacterium haloterrestre</name>
    <name type="common">Halobiforma haloterrestris</name>
    <dbReference type="NCBI Taxonomy" id="148448"/>
    <lineage>
        <taxon>Archaea</taxon>
        <taxon>Methanobacteriati</taxon>
        <taxon>Methanobacteriota</taxon>
        <taxon>Stenosarchaea group</taxon>
        <taxon>Halobacteria</taxon>
        <taxon>Halobacteriales</taxon>
        <taxon>Natrialbaceae</taxon>
        <taxon>Natronobacterium</taxon>
    </lineage>
</organism>
<accession>A0A1I1DI07</accession>
<proteinExistence type="predicted"/>
<dbReference type="GO" id="GO:0008237">
    <property type="term" value="F:metallopeptidase activity"/>
    <property type="evidence" value="ECO:0007669"/>
    <property type="project" value="InterPro"/>
</dbReference>
<evidence type="ECO:0000313" key="1">
    <source>
        <dbReference type="EMBL" id="SFB74497.1"/>
    </source>
</evidence>
<dbReference type="RefSeq" id="WP_218149956.1">
    <property type="nucleotide sequence ID" value="NZ_FOKW01000001.1"/>
</dbReference>
<dbReference type="Gene3D" id="3.40.390.10">
    <property type="entry name" value="Collagenase (Catalytic Domain)"/>
    <property type="match status" value="1"/>
</dbReference>
<reference evidence="2" key="1">
    <citation type="submission" date="2016-10" db="EMBL/GenBank/DDBJ databases">
        <authorList>
            <person name="Varghese N."/>
            <person name="Submissions S."/>
        </authorList>
    </citation>
    <scope>NUCLEOTIDE SEQUENCE [LARGE SCALE GENOMIC DNA]</scope>
    <source>
        <strain evidence="2">DSM 13078</strain>
    </source>
</reference>